<dbReference type="PROSITE" id="PS00452">
    <property type="entry name" value="GUANYLATE_CYCLASE_1"/>
    <property type="match status" value="2"/>
</dbReference>
<keyword evidence="7" id="KW-0488">Methylation</keyword>
<dbReference type="Gene3D" id="3.30.70.1230">
    <property type="entry name" value="Nucleotide cyclase"/>
    <property type="match status" value="2"/>
</dbReference>
<feature type="transmembrane region" description="Helical" evidence="29">
    <location>
        <begin position="820"/>
        <end position="843"/>
    </location>
</feature>
<dbReference type="PROSITE" id="PS50125">
    <property type="entry name" value="GUANYLATE_CYCLASE_2"/>
    <property type="match status" value="2"/>
</dbReference>
<feature type="transmembrane region" description="Helical" evidence="29">
    <location>
        <begin position="262"/>
        <end position="277"/>
    </location>
</feature>
<keyword evidence="17" id="KW-0969">Cilium</keyword>
<evidence type="ECO:0000256" key="28">
    <source>
        <dbReference type="SAM" id="MobiDB-lite"/>
    </source>
</evidence>
<evidence type="ECO:0000256" key="7">
    <source>
        <dbReference type="ARBA" id="ARBA00022481"/>
    </source>
</evidence>
<reference evidence="31" key="3">
    <citation type="submission" date="2025-09" db="UniProtKB">
        <authorList>
            <consortium name="Ensembl"/>
        </authorList>
    </citation>
    <scope>IDENTIFICATION</scope>
    <source>
        <strain evidence="31">Hd-rR</strain>
    </source>
</reference>
<name>H2M1F2_ORYLA</name>
<feature type="binding site" evidence="25">
    <location>
        <position position="1020"/>
    </location>
    <ligand>
        <name>ATP</name>
        <dbReference type="ChEBI" id="CHEBI:30616"/>
    </ligand>
</feature>
<feature type="compositionally biased region" description="Basic and acidic residues" evidence="28">
    <location>
        <begin position="54"/>
        <end position="65"/>
    </location>
</feature>
<evidence type="ECO:0000256" key="29">
    <source>
        <dbReference type="SAM" id="Phobius"/>
    </source>
</evidence>
<evidence type="ECO:0000256" key="27">
    <source>
        <dbReference type="RuleBase" id="RU000405"/>
    </source>
</evidence>
<evidence type="ECO:0000256" key="14">
    <source>
        <dbReference type="ARBA" id="ARBA00022842"/>
    </source>
</evidence>
<evidence type="ECO:0000256" key="13">
    <source>
        <dbReference type="ARBA" id="ARBA00022840"/>
    </source>
</evidence>
<comment type="similarity">
    <text evidence="24 27">Belongs to the adenylyl cyclase class-4/guanylyl cyclase family.</text>
</comment>
<feature type="compositionally biased region" description="Low complexity" evidence="28">
    <location>
        <begin position="68"/>
        <end position="83"/>
    </location>
</feature>
<feature type="region of interest" description="Disordered" evidence="28">
    <location>
        <begin position="1"/>
        <end position="110"/>
    </location>
</feature>
<feature type="binding site" evidence="26">
    <location>
        <position position="452"/>
    </location>
    <ligand>
        <name>Mg(2+)</name>
        <dbReference type="ChEBI" id="CHEBI:18420"/>
        <label>1</label>
        <note>catalytic</note>
    </ligand>
</feature>
<keyword evidence="14 24" id="KW-0460">Magnesium</keyword>
<evidence type="ECO:0000256" key="4">
    <source>
        <dbReference type="ARBA" id="ARBA00004651"/>
    </source>
</evidence>
<organism evidence="31 32">
    <name type="scientific">Oryzias latipes</name>
    <name type="common">Japanese rice fish</name>
    <name type="synonym">Japanese killifish</name>
    <dbReference type="NCBI Taxonomy" id="8090"/>
    <lineage>
        <taxon>Eukaryota</taxon>
        <taxon>Metazoa</taxon>
        <taxon>Chordata</taxon>
        <taxon>Craniata</taxon>
        <taxon>Vertebrata</taxon>
        <taxon>Euteleostomi</taxon>
        <taxon>Actinopterygii</taxon>
        <taxon>Neopterygii</taxon>
        <taxon>Teleostei</taxon>
        <taxon>Neoteleostei</taxon>
        <taxon>Acanthomorphata</taxon>
        <taxon>Ovalentaria</taxon>
        <taxon>Atherinomorphae</taxon>
        <taxon>Beloniformes</taxon>
        <taxon>Adrianichthyidae</taxon>
        <taxon>Oryziinae</taxon>
        <taxon>Oryzias</taxon>
    </lineage>
</organism>
<dbReference type="HOGENOM" id="CLU_001072_2_0_1"/>
<reference evidence="31 32" key="1">
    <citation type="journal article" date="2007" name="Nature">
        <title>The medaka draft genome and insights into vertebrate genome evolution.</title>
        <authorList>
            <person name="Kasahara M."/>
            <person name="Naruse K."/>
            <person name="Sasaki S."/>
            <person name="Nakatani Y."/>
            <person name="Qu W."/>
            <person name="Ahsan B."/>
            <person name="Yamada T."/>
            <person name="Nagayasu Y."/>
            <person name="Doi K."/>
            <person name="Kasai Y."/>
            <person name="Jindo T."/>
            <person name="Kobayashi D."/>
            <person name="Shimada A."/>
            <person name="Toyoda A."/>
            <person name="Kuroki Y."/>
            <person name="Fujiyama A."/>
            <person name="Sasaki T."/>
            <person name="Shimizu A."/>
            <person name="Asakawa S."/>
            <person name="Shimizu N."/>
            <person name="Hashimoto S."/>
            <person name="Yang J."/>
            <person name="Lee Y."/>
            <person name="Matsushima K."/>
            <person name="Sugano S."/>
            <person name="Sakaizumi M."/>
            <person name="Narita T."/>
            <person name="Ohishi K."/>
            <person name="Haga S."/>
            <person name="Ohta F."/>
            <person name="Nomoto H."/>
            <person name="Nogata K."/>
            <person name="Morishita T."/>
            <person name="Endo T."/>
            <person name="Shin-I T."/>
            <person name="Takeda H."/>
            <person name="Morishita S."/>
            <person name="Kohara Y."/>
        </authorList>
    </citation>
    <scope>NUCLEOTIDE SEQUENCE [LARGE SCALE GENOMIC DNA]</scope>
    <source>
        <strain evidence="31 32">Hd-rR</strain>
    </source>
</reference>
<comment type="cofactor">
    <cofactor evidence="26">
        <name>Mg(2+)</name>
        <dbReference type="ChEBI" id="CHEBI:18420"/>
    </cofactor>
    <cofactor evidence="26">
        <name>Mn(2+)</name>
        <dbReference type="ChEBI" id="CHEBI:29035"/>
    </cofactor>
    <text evidence="26">Binds 2 magnesium ions per subunit. Is also active with manganese (in vitro).</text>
</comment>
<feature type="transmembrane region" description="Helical" evidence="29">
    <location>
        <begin position="726"/>
        <end position="751"/>
    </location>
</feature>
<evidence type="ECO:0000256" key="18">
    <source>
        <dbReference type="ARBA" id="ARBA00023136"/>
    </source>
</evidence>
<evidence type="ECO:0000256" key="20">
    <source>
        <dbReference type="ARBA" id="ARBA00023239"/>
    </source>
</evidence>
<dbReference type="Pfam" id="PF00211">
    <property type="entry name" value="Guanylate_cyc"/>
    <property type="match status" value="2"/>
</dbReference>
<evidence type="ECO:0000256" key="26">
    <source>
        <dbReference type="PIRSR" id="PIRSR039050-51"/>
    </source>
</evidence>
<dbReference type="GO" id="GO:0004016">
    <property type="term" value="F:adenylate cyclase activity"/>
    <property type="evidence" value="ECO:0007669"/>
    <property type="project" value="UniProtKB-EC"/>
</dbReference>
<dbReference type="Ensembl" id="ENSORLT00000012236.2">
    <property type="protein sequence ID" value="ENSORLP00000012235.2"/>
    <property type="gene ID" value="ENSORLG00000009753.2"/>
</dbReference>
<evidence type="ECO:0000256" key="25">
    <source>
        <dbReference type="PIRSR" id="PIRSR039050-50"/>
    </source>
</evidence>
<keyword evidence="15 29" id="KW-1133">Transmembrane helix</keyword>
<evidence type="ECO:0000256" key="6">
    <source>
        <dbReference type="ARBA" id="ARBA00022475"/>
    </source>
</evidence>
<feature type="binding site" evidence="26">
    <location>
        <position position="409"/>
    </location>
    <ligand>
        <name>Mg(2+)</name>
        <dbReference type="ChEBI" id="CHEBI:18420"/>
        <label>2</label>
        <note>catalytic</note>
    </ligand>
</feature>
<evidence type="ECO:0000259" key="30">
    <source>
        <dbReference type="PROSITE" id="PS50125"/>
    </source>
</evidence>
<keyword evidence="19" id="KW-0325">Glycoprotein</keyword>
<dbReference type="AlphaFoldDB" id="H2M1F2"/>
<reference evidence="31" key="2">
    <citation type="submission" date="2025-08" db="UniProtKB">
        <authorList>
            <consortium name="Ensembl"/>
        </authorList>
    </citation>
    <scope>IDENTIFICATION</scope>
    <source>
        <strain evidence="31">Hd-rR</strain>
    </source>
</reference>
<feature type="transmembrane region" description="Helical" evidence="29">
    <location>
        <begin position="234"/>
        <end position="256"/>
    </location>
</feature>
<evidence type="ECO:0000313" key="31">
    <source>
        <dbReference type="Ensembl" id="ENSORLP00000012235.2"/>
    </source>
</evidence>
<dbReference type="GO" id="GO:0006171">
    <property type="term" value="P:cAMP biosynthetic process"/>
    <property type="evidence" value="ECO:0007669"/>
    <property type="project" value="UniProtKB-KW"/>
</dbReference>
<feature type="transmembrane region" description="Helical" evidence="29">
    <location>
        <begin position="169"/>
        <end position="191"/>
    </location>
</feature>
<comment type="catalytic activity">
    <reaction evidence="1 24">
        <text>ATP = 3',5'-cyclic AMP + diphosphate</text>
        <dbReference type="Rhea" id="RHEA:15389"/>
        <dbReference type="ChEBI" id="CHEBI:30616"/>
        <dbReference type="ChEBI" id="CHEBI:33019"/>
        <dbReference type="ChEBI" id="CHEBI:58165"/>
        <dbReference type="EC" id="4.6.1.1"/>
    </reaction>
</comment>
<dbReference type="GO" id="GO:0046872">
    <property type="term" value="F:metal ion binding"/>
    <property type="evidence" value="ECO:0007669"/>
    <property type="project" value="UniProtKB-KW"/>
</dbReference>
<feature type="binding site" evidence="25">
    <location>
        <position position="496"/>
    </location>
    <ligand>
        <name>ATP</name>
        <dbReference type="ChEBI" id="CHEBI:30616"/>
    </ligand>
</feature>
<dbReference type="InterPro" id="IPR018297">
    <property type="entry name" value="A/G_cyclase_CS"/>
</dbReference>
<evidence type="ECO:0000256" key="17">
    <source>
        <dbReference type="ARBA" id="ARBA00023069"/>
    </source>
</evidence>
<dbReference type="GO" id="GO:0035556">
    <property type="term" value="P:intracellular signal transduction"/>
    <property type="evidence" value="ECO:0007669"/>
    <property type="project" value="InterPro"/>
</dbReference>
<evidence type="ECO:0000256" key="9">
    <source>
        <dbReference type="ARBA" id="ARBA00022692"/>
    </source>
</evidence>
<keyword evidence="16 24" id="KW-0115">cAMP biosynthesis</keyword>
<comment type="cofactor">
    <cofactor evidence="2">
        <name>Mn(2+)</name>
        <dbReference type="ChEBI" id="CHEBI:29035"/>
    </cofactor>
</comment>
<feature type="binding site" evidence="25">
    <location>
        <position position="1141"/>
    </location>
    <ligand>
        <name>ATP</name>
        <dbReference type="ChEBI" id="CHEBI:30616"/>
    </ligand>
</feature>
<evidence type="ECO:0000256" key="3">
    <source>
        <dbReference type="ARBA" id="ARBA00004138"/>
    </source>
</evidence>
<keyword evidence="20 24" id="KW-0456">Lyase</keyword>
<feature type="transmembrane region" description="Helical" evidence="29">
    <location>
        <begin position="284"/>
        <end position="302"/>
    </location>
</feature>
<dbReference type="SUPFAM" id="SSF55073">
    <property type="entry name" value="Nucleotide cyclase"/>
    <property type="match status" value="2"/>
</dbReference>
<keyword evidence="9 29" id="KW-0812">Transmembrane</keyword>
<gene>
    <name evidence="31" type="primary">ADCY5</name>
    <name evidence="31" type="synonym">adcy5</name>
</gene>
<evidence type="ECO:0000256" key="19">
    <source>
        <dbReference type="ARBA" id="ARBA00023180"/>
    </source>
</evidence>
<dbReference type="PANTHER" id="PTHR45627:SF7">
    <property type="entry name" value="ADENYLATE CYCLASE TYPE 5"/>
    <property type="match status" value="1"/>
</dbReference>
<feature type="binding site" evidence="25">
    <location>
        <begin position="1094"/>
        <end position="1096"/>
    </location>
    <ligand>
        <name>ATP</name>
        <dbReference type="ChEBI" id="CHEBI:30616"/>
    </ligand>
</feature>
<dbReference type="Pfam" id="PF06327">
    <property type="entry name" value="Adcy_cons_dom"/>
    <property type="match status" value="1"/>
</dbReference>
<evidence type="ECO:0000313" key="32">
    <source>
        <dbReference type="Proteomes" id="UP000001038"/>
    </source>
</evidence>
<dbReference type="FunFam" id="3.30.70.1230:FF:000002">
    <property type="entry name" value="Adenylate cyclase"/>
    <property type="match status" value="1"/>
</dbReference>
<keyword evidence="12 24" id="KW-0547">Nucleotide-binding</keyword>
<dbReference type="Proteomes" id="UP000001038">
    <property type="component" value="Chromosome 21"/>
</dbReference>
<feature type="transmembrane region" description="Helical" evidence="29">
    <location>
        <begin position="699"/>
        <end position="720"/>
    </location>
</feature>
<protein>
    <recommendedName>
        <fullName evidence="22 24">Adenylate cyclase type 5</fullName>
        <ecNumber evidence="5 24">4.6.1.1</ecNumber>
    </recommendedName>
</protein>
<feature type="binding site" evidence="25">
    <location>
        <begin position="450"/>
        <end position="452"/>
    </location>
    <ligand>
        <name>ATP</name>
        <dbReference type="ChEBI" id="CHEBI:30616"/>
    </ligand>
</feature>
<comment type="subcellular location">
    <subcellularLocation>
        <location evidence="4">Cell membrane</location>
        <topology evidence="4">Multi-pass membrane protein</topology>
    </subcellularLocation>
    <subcellularLocation>
        <location evidence="3">Cell projection</location>
        <location evidence="3">Cilium</location>
    </subcellularLocation>
</comment>
<feature type="binding site" evidence="25">
    <location>
        <begin position="1101"/>
        <end position="1105"/>
    </location>
    <ligand>
        <name>ATP</name>
        <dbReference type="ChEBI" id="CHEBI:30616"/>
    </ligand>
</feature>
<evidence type="ECO:0000256" key="22">
    <source>
        <dbReference type="ARBA" id="ARBA00040910"/>
    </source>
</evidence>
<feature type="transmembrane region" description="Helical" evidence="29">
    <location>
        <begin position="881"/>
        <end position="900"/>
    </location>
</feature>
<proteinExistence type="inferred from homology"/>
<evidence type="ECO:0000256" key="5">
    <source>
        <dbReference type="ARBA" id="ARBA00012201"/>
    </source>
</evidence>
<evidence type="ECO:0000256" key="23">
    <source>
        <dbReference type="ARBA" id="ARBA00046177"/>
    </source>
</evidence>
<dbReference type="EC" id="4.6.1.1" evidence="5 24"/>
<feature type="binding site" evidence="25">
    <location>
        <begin position="408"/>
        <end position="413"/>
    </location>
    <ligand>
        <name>ATP</name>
        <dbReference type="ChEBI" id="CHEBI:30616"/>
    </ligand>
</feature>
<evidence type="ECO:0000256" key="8">
    <source>
        <dbReference type="ARBA" id="ARBA00022553"/>
    </source>
</evidence>
<dbReference type="InterPro" id="IPR032628">
    <property type="entry name" value="AC_N"/>
</dbReference>
<keyword evidence="21" id="KW-0966">Cell projection</keyword>
<dbReference type="CDD" id="cd07302">
    <property type="entry name" value="CHD"/>
    <property type="match status" value="2"/>
</dbReference>
<evidence type="ECO:0000256" key="11">
    <source>
        <dbReference type="ARBA" id="ARBA00022737"/>
    </source>
</evidence>
<keyword evidence="6" id="KW-1003">Cell membrane</keyword>
<keyword evidence="8" id="KW-0597">Phosphoprotein</keyword>
<evidence type="ECO:0000256" key="10">
    <source>
        <dbReference type="ARBA" id="ARBA00022723"/>
    </source>
</evidence>
<dbReference type="GO" id="GO:0005524">
    <property type="term" value="F:ATP binding"/>
    <property type="evidence" value="ECO:0007669"/>
    <property type="project" value="UniProtKB-UniRule"/>
</dbReference>
<evidence type="ECO:0000256" key="16">
    <source>
        <dbReference type="ARBA" id="ARBA00022998"/>
    </source>
</evidence>
<feature type="transmembrane region" description="Helical" evidence="29">
    <location>
        <begin position="203"/>
        <end position="222"/>
    </location>
</feature>
<dbReference type="GO" id="GO:0005929">
    <property type="term" value="C:cilium"/>
    <property type="evidence" value="ECO:0007669"/>
    <property type="project" value="UniProtKB-SubCell"/>
</dbReference>
<keyword evidence="13 24" id="KW-0067">ATP-binding</keyword>
<keyword evidence="26" id="KW-0464">Manganese</keyword>
<keyword evidence="18 24" id="KW-0472">Membrane</keyword>
<feature type="transmembrane region" description="Helical" evidence="29">
    <location>
        <begin position="314"/>
        <end position="334"/>
    </location>
</feature>
<feature type="binding site" evidence="26">
    <location>
        <position position="452"/>
    </location>
    <ligand>
        <name>Mg(2+)</name>
        <dbReference type="ChEBI" id="CHEBI:18420"/>
        <label>2</label>
        <note>catalytic</note>
    </ligand>
</feature>
<feature type="binding site" evidence="26">
    <location>
        <position position="408"/>
    </location>
    <ligand>
        <name>Mg(2+)</name>
        <dbReference type="ChEBI" id="CHEBI:18420"/>
        <label>1</label>
        <note>catalytic</note>
    </ligand>
</feature>
<keyword evidence="32" id="KW-1185">Reference proteome</keyword>
<dbReference type="PIRSF" id="PIRSF039050">
    <property type="entry name" value="Ade_cyc"/>
    <property type="match status" value="1"/>
</dbReference>
<evidence type="ECO:0000256" key="15">
    <source>
        <dbReference type="ARBA" id="ARBA00022989"/>
    </source>
</evidence>
<feature type="domain" description="Guanylate cyclase" evidence="30">
    <location>
        <begin position="968"/>
        <end position="1107"/>
    </location>
</feature>
<feature type="domain" description="Guanylate cyclase" evidence="30">
    <location>
        <begin position="403"/>
        <end position="530"/>
    </location>
</feature>
<dbReference type="FunFam" id="3.30.70.1230:FF:000001">
    <property type="entry name" value="Adenylate cyclase"/>
    <property type="match status" value="1"/>
</dbReference>
<accession>H2M1F2</accession>
<evidence type="ECO:0000256" key="2">
    <source>
        <dbReference type="ARBA" id="ARBA00001936"/>
    </source>
</evidence>
<dbReference type="Pfam" id="PF16214">
    <property type="entry name" value="AC_N"/>
    <property type="match status" value="1"/>
</dbReference>
<evidence type="ECO:0000256" key="21">
    <source>
        <dbReference type="ARBA" id="ARBA00023273"/>
    </source>
</evidence>
<keyword evidence="11" id="KW-0677">Repeat</keyword>
<comment type="function">
    <text evidence="23">Catalyzes the formation of the signaling molecule cAMP in response to G-protein signaling. Mediates signaling downstream of ADRB1. Regulates the increase of free cytosolic Ca(2+) in response to increased blood glucose levels and contributes to the regulation of Ca(2+)-dependent insulin secretion.</text>
</comment>
<feature type="binding site" evidence="26">
    <location>
        <position position="408"/>
    </location>
    <ligand>
        <name>Mg(2+)</name>
        <dbReference type="ChEBI" id="CHEBI:18420"/>
        <label>2</label>
        <note>catalytic</note>
    </ligand>
</feature>
<dbReference type="Bgee" id="ENSORLG00000009753">
    <property type="expression patterns" value="Expressed in heart and 12 other cell types or tissues"/>
</dbReference>
<feature type="compositionally biased region" description="Basic and acidic residues" evidence="28">
    <location>
        <begin position="84"/>
        <end position="110"/>
    </location>
</feature>
<dbReference type="SMART" id="SM00044">
    <property type="entry name" value="CYCc"/>
    <property type="match status" value="2"/>
</dbReference>
<evidence type="ECO:0000256" key="1">
    <source>
        <dbReference type="ARBA" id="ARBA00001593"/>
    </source>
</evidence>
<dbReference type="InterPro" id="IPR029787">
    <property type="entry name" value="Nucleotide_cyclase"/>
</dbReference>
<dbReference type="GO" id="GO:0005886">
    <property type="term" value="C:plasma membrane"/>
    <property type="evidence" value="ECO:0007669"/>
    <property type="project" value="UniProtKB-SubCell"/>
</dbReference>
<sequence length="1157" mass="130748">MSRSNSVSPPGVGAPGLRGGTEHRSAWGEAESVANGCPYSVRSPRKKLTRTNSRWREEDEPDNRPPGRASTTVSRVSFRSRSAWQDHGEEKPEDNRASAKRTEGEVRPKSVELGLEERRLKSRGDEEEVMPEVNFSLVACCVGVMHIFKSKKFQSEKLERLYQRYFFRLNQSSLTMLMAVLVLVFTVMLAFHCAGGPAGPSVTYVVVFSLAIFLTLVLMVICNRNGFHQDHMWVVCYVVILVVLVIQVIGVLLVQPRSASEGIWWTVFFIHVIYTLLPIRMRAAVITGVILSAIHVAVSWMLNGMDSFLWKQLVSNVLIFCCTNIVGVCTHYPAEGSQRQAFQETRECIQARLHSQRENQQQERLLLSVLPRHVAMEMKDDINAKQEDMMFHKIYIQKHDNVSILFADIEGFTSLASQCTAQELVMTLNELFARFDKLAAENHCLRIKILGDCYYCVSGLPEARADHAHCCVEMGLDMIEAISLVREVTGVNVNMRVGIHSGRVHCGVLGLRKWQFDVWSNDVTLANQMEAGGQAGRIHITKATLNYLNGDYDVEPGAGGERNAYLKRNNIETYLIVGCSQKRKEEKAMIAKMSRQRTNSVTHNSGHWTDRPFYNHLGGNQISKEIRRMGFDDPKDKHFIFRNAQENLNPEDEVDEFLGRAIDARSIDRLRSEHVKKFLLTFREPDLEKKYSKQVDTRFGAYVACASLVFLFICFIQIIIVPRSTLMIGFFITCLVILMSVMFISTVYYCFGFTCSSADLRSCIGSGLNVSVDSVNPCHAVSLNYSLDPRHTPCGEGALVCNFPEYFSSCVLLSLLASSVFLQMSSIGKLFLMLFIELLYLLIMEVPKVSLFDNQDLLVMANAFSSLKQMNGTSCVADTKVPLKIMTPVVITVFVLALYLHAQQVESTARLDFLWKLQATEEKEEMEELQAYNRRLLHNILPKDVAAHFLQRERRNDELYYQSCECVAVMFASISNFSEFYVELEANNEGVECLRLLNEIIADFDEIISEDQFRQLEKIKTIGSTYMAASGLNDSTYDKAGRSHIRAMADYAMRMMDQIKIINEHSFNNFKMKIGLNIGPVVAGVIGARKPQYDIWGNTVNVASRMDSTGVPERIQVTTDLYQVLSSYNYTLEYRGVVTVKGKGEMMTYFLTGGPSS</sequence>
<dbReference type="GeneTree" id="ENSGT00940000158054"/>
<dbReference type="InterPro" id="IPR009398">
    <property type="entry name" value="Adcy_conserved_dom"/>
</dbReference>
<dbReference type="PANTHER" id="PTHR45627">
    <property type="entry name" value="ADENYLATE CYCLASE TYPE 1"/>
    <property type="match status" value="1"/>
</dbReference>
<dbReference type="InterPro" id="IPR030672">
    <property type="entry name" value="Adcy"/>
</dbReference>
<evidence type="ECO:0000256" key="24">
    <source>
        <dbReference type="PIRNR" id="PIRNR039050"/>
    </source>
</evidence>
<keyword evidence="10 24" id="KW-0479">Metal-binding</keyword>
<evidence type="ECO:0000256" key="12">
    <source>
        <dbReference type="ARBA" id="ARBA00022741"/>
    </source>
</evidence>
<dbReference type="InterPro" id="IPR001054">
    <property type="entry name" value="A/G_cyclase"/>
</dbReference>